<evidence type="ECO:0000313" key="5">
    <source>
        <dbReference type="EMBL" id="SMC45336.1"/>
    </source>
</evidence>
<evidence type="ECO:0000259" key="4">
    <source>
        <dbReference type="PROSITE" id="PS51118"/>
    </source>
</evidence>
<keyword evidence="3" id="KW-0804">Transcription</keyword>
<protein>
    <submittedName>
        <fullName evidence="5">Transcriptional regulator, HxlR family</fullName>
    </submittedName>
</protein>
<sequence length="119" mass="13666">MKKEAVLNNSPECRSRIIAITDAMQVLSGKWKFHILGTLIRGERMRFMDLLREVEGIGAKMLSKELQDMEMNHLISRTVLNTKPVTVEYEITDFGKTLEPIIEEIANWGIAYRKAISEN</sequence>
<reference evidence="5 6" key="1">
    <citation type="submission" date="2017-04" db="EMBL/GenBank/DDBJ databases">
        <authorList>
            <person name="Afonso C.L."/>
            <person name="Miller P.J."/>
            <person name="Scott M.A."/>
            <person name="Spackman E."/>
            <person name="Goraichik I."/>
            <person name="Dimitrov K.M."/>
            <person name="Suarez D.L."/>
            <person name="Swayne D.E."/>
        </authorList>
    </citation>
    <scope>NUCLEOTIDE SEQUENCE [LARGE SCALE GENOMIC DNA]</scope>
    <source>
        <strain evidence="5 6">CGMCC 1.12708</strain>
    </source>
</reference>
<dbReference type="Gene3D" id="1.10.10.10">
    <property type="entry name" value="Winged helix-like DNA-binding domain superfamily/Winged helix DNA-binding domain"/>
    <property type="match status" value="1"/>
</dbReference>
<dbReference type="PANTHER" id="PTHR33204">
    <property type="entry name" value="TRANSCRIPTIONAL REGULATOR, MARR FAMILY"/>
    <property type="match status" value="1"/>
</dbReference>
<dbReference type="AlphaFoldDB" id="A0A1W1ZAK3"/>
<dbReference type="InterPro" id="IPR036390">
    <property type="entry name" value="WH_DNA-bd_sf"/>
</dbReference>
<keyword evidence="6" id="KW-1185">Reference proteome</keyword>
<proteinExistence type="predicted"/>
<dbReference type="EMBL" id="FWXS01000002">
    <property type="protein sequence ID" value="SMC45336.1"/>
    <property type="molecule type" value="Genomic_DNA"/>
</dbReference>
<keyword evidence="2" id="KW-0238">DNA-binding</keyword>
<evidence type="ECO:0000256" key="1">
    <source>
        <dbReference type="ARBA" id="ARBA00023015"/>
    </source>
</evidence>
<keyword evidence="1" id="KW-0805">Transcription regulation</keyword>
<dbReference type="InterPro" id="IPR036388">
    <property type="entry name" value="WH-like_DNA-bd_sf"/>
</dbReference>
<dbReference type="Proteomes" id="UP000192393">
    <property type="component" value="Unassembled WGS sequence"/>
</dbReference>
<dbReference type="RefSeq" id="WP_084016463.1">
    <property type="nucleotide sequence ID" value="NZ_FWXS01000002.1"/>
</dbReference>
<name>A0A1W1ZAK3_9FLAO</name>
<dbReference type="OrthoDB" id="9797599at2"/>
<dbReference type="Pfam" id="PF01638">
    <property type="entry name" value="HxlR"/>
    <property type="match status" value="1"/>
</dbReference>
<organism evidence="5 6">
    <name type="scientific">Moheibacter sediminis</name>
    <dbReference type="NCBI Taxonomy" id="1434700"/>
    <lineage>
        <taxon>Bacteria</taxon>
        <taxon>Pseudomonadati</taxon>
        <taxon>Bacteroidota</taxon>
        <taxon>Flavobacteriia</taxon>
        <taxon>Flavobacteriales</taxon>
        <taxon>Weeksellaceae</taxon>
        <taxon>Moheibacter</taxon>
    </lineage>
</organism>
<dbReference type="SUPFAM" id="SSF46785">
    <property type="entry name" value="Winged helix' DNA-binding domain"/>
    <property type="match status" value="1"/>
</dbReference>
<evidence type="ECO:0000256" key="2">
    <source>
        <dbReference type="ARBA" id="ARBA00023125"/>
    </source>
</evidence>
<evidence type="ECO:0000313" key="6">
    <source>
        <dbReference type="Proteomes" id="UP000192393"/>
    </source>
</evidence>
<evidence type="ECO:0000256" key="3">
    <source>
        <dbReference type="ARBA" id="ARBA00023163"/>
    </source>
</evidence>
<dbReference type="GO" id="GO:0003677">
    <property type="term" value="F:DNA binding"/>
    <property type="evidence" value="ECO:0007669"/>
    <property type="project" value="UniProtKB-KW"/>
</dbReference>
<dbReference type="InterPro" id="IPR002577">
    <property type="entry name" value="HTH_HxlR"/>
</dbReference>
<accession>A0A1W1ZAK3</accession>
<feature type="domain" description="HTH hxlR-type" evidence="4">
    <location>
        <begin position="13"/>
        <end position="117"/>
    </location>
</feature>
<gene>
    <name evidence="5" type="ORF">SAMN06296427_102309</name>
</gene>
<dbReference type="PROSITE" id="PS51118">
    <property type="entry name" value="HTH_HXLR"/>
    <property type="match status" value="1"/>
</dbReference>